<feature type="transmembrane region" description="Helical" evidence="2">
    <location>
        <begin position="185"/>
        <end position="206"/>
    </location>
</feature>
<dbReference type="Proteomes" id="UP000033699">
    <property type="component" value="Unassembled WGS sequence"/>
</dbReference>
<feature type="compositionally biased region" description="Basic and acidic residues" evidence="1">
    <location>
        <begin position="24"/>
        <end position="50"/>
    </location>
</feature>
<evidence type="ECO:0000256" key="2">
    <source>
        <dbReference type="SAM" id="Phobius"/>
    </source>
</evidence>
<feature type="compositionally biased region" description="Low complexity" evidence="1">
    <location>
        <begin position="53"/>
        <end position="74"/>
    </location>
</feature>
<keyword evidence="6" id="KW-1185">Reference proteome</keyword>
<dbReference type="Pfam" id="PF13845">
    <property type="entry name" value="Septum_form"/>
    <property type="match status" value="1"/>
</dbReference>
<name>A0A0F2TH56_STRR3</name>
<dbReference type="PATRIC" id="fig|359131.3.peg.4024"/>
<feature type="transmembrane region" description="Helical" evidence="2">
    <location>
        <begin position="150"/>
        <end position="173"/>
    </location>
</feature>
<feature type="domain" description="Septum formation-related" evidence="4">
    <location>
        <begin position="260"/>
        <end position="355"/>
    </location>
</feature>
<dbReference type="EMBL" id="JZKH01000032">
    <property type="protein sequence ID" value="KJS61032.1"/>
    <property type="molecule type" value="Genomic_DNA"/>
</dbReference>
<dbReference type="Pfam" id="PF13828">
    <property type="entry name" value="DUF4190"/>
    <property type="match status" value="1"/>
</dbReference>
<reference evidence="5 6" key="1">
    <citation type="submission" date="2015-02" db="EMBL/GenBank/DDBJ databases">
        <authorList>
            <person name="Ju K.-S."/>
            <person name="Doroghazi J.R."/>
            <person name="Metcalf W."/>
        </authorList>
    </citation>
    <scope>NUCLEOTIDE SEQUENCE [LARGE SCALE GENOMIC DNA]</scope>
    <source>
        <strain evidence="5 6">ATCC 31215</strain>
    </source>
</reference>
<organism evidence="5 6">
    <name type="scientific">Streptomyces rubellomurinus (strain ATCC 31215)</name>
    <dbReference type="NCBI Taxonomy" id="359131"/>
    <lineage>
        <taxon>Bacteria</taxon>
        <taxon>Bacillati</taxon>
        <taxon>Actinomycetota</taxon>
        <taxon>Actinomycetes</taxon>
        <taxon>Kitasatosporales</taxon>
        <taxon>Streptomycetaceae</taxon>
        <taxon>Streptomyces</taxon>
    </lineage>
</organism>
<keyword evidence="2" id="KW-1133">Transmembrane helix</keyword>
<feature type="region of interest" description="Disordered" evidence="1">
    <location>
        <begin position="1"/>
        <end position="127"/>
    </location>
</feature>
<feature type="compositionally biased region" description="Basic and acidic residues" evidence="1">
    <location>
        <begin position="1"/>
        <end position="11"/>
    </location>
</feature>
<dbReference type="InterPro" id="IPR025241">
    <property type="entry name" value="DUF4190"/>
</dbReference>
<feature type="compositionally biased region" description="Pro residues" evidence="1">
    <location>
        <begin position="75"/>
        <end position="102"/>
    </location>
</feature>
<dbReference type="AlphaFoldDB" id="A0A0F2TH56"/>
<evidence type="ECO:0000259" key="4">
    <source>
        <dbReference type="Pfam" id="PF13845"/>
    </source>
</evidence>
<dbReference type="InterPro" id="IPR026004">
    <property type="entry name" value="Septum_form"/>
</dbReference>
<sequence length="490" mass="51005">MGESKVSKSELPEPGPESPAGEAATEREQERGPAPESASAREERDPRIDLLKAPAEPESASEPEAPAQPEAPGTPEAPPAPPQAAAPFPSAAPPQPPPPPLPAGGWASVPPSAVSGLQPAPHPPAPHGNPYPYPYPYPPAAPSPAPTNGLAVAALVTGLVLAAPVALVLGIVALTQIKRRREHGFGMAVAGVVLGAVGTVVMSLVLGAGDFSPRHDDDLARSGGGKAPAGAVHWSELKAGDCYNDTGDGVVANPGGDDTVYWVRRVPCAEPHHGEVAGGTDFPTADGSSFPGETVLRSRAAELCRPVLDEYALDQWAVPDGMDDVYLYPTRTTWGRGDRRVTCAFEDRDEQHVGTVRTDRRSLTAAQLAYLEAARGFNRATADQPSKDPSAAPAEYRDWARRMANACRAEATALDKPSVAWPAEVAPKVAKLAAAKEQAAGAWSDAASGTDLPGDIRRAEGLQVKSMALNAEIRRGLGLSTGEQVPDLRV</sequence>
<keyword evidence="2" id="KW-0812">Transmembrane</keyword>
<proteinExistence type="predicted"/>
<protein>
    <recommendedName>
        <fullName evidence="7">DUF4190 domain-containing protein</fullName>
    </recommendedName>
</protein>
<accession>A0A0F2TH56</accession>
<feature type="domain" description="DUF4190" evidence="3">
    <location>
        <begin position="150"/>
        <end position="204"/>
    </location>
</feature>
<comment type="caution">
    <text evidence="5">The sequence shown here is derived from an EMBL/GenBank/DDBJ whole genome shotgun (WGS) entry which is preliminary data.</text>
</comment>
<evidence type="ECO:0000313" key="6">
    <source>
        <dbReference type="Proteomes" id="UP000033699"/>
    </source>
</evidence>
<evidence type="ECO:0000256" key="1">
    <source>
        <dbReference type="SAM" id="MobiDB-lite"/>
    </source>
</evidence>
<keyword evidence="2" id="KW-0472">Membrane</keyword>
<evidence type="ECO:0000259" key="3">
    <source>
        <dbReference type="Pfam" id="PF13828"/>
    </source>
</evidence>
<evidence type="ECO:0008006" key="7">
    <source>
        <dbReference type="Google" id="ProtNLM"/>
    </source>
</evidence>
<gene>
    <name evidence="5" type="ORF">VM95_17210</name>
</gene>
<evidence type="ECO:0000313" key="5">
    <source>
        <dbReference type="EMBL" id="KJS61032.1"/>
    </source>
</evidence>